<evidence type="ECO:0000259" key="8">
    <source>
        <dbReference type="PROSITE" id="PS50862"/>
    </source>
</evidence>
<name>A0A1F4TJL7_UNCSA</name>
<comment type="catalytic activity">
    <reaction evidence="7">
        <text>tRNA(Asx) + L-aspartate + ATP = L-aspartyl-tRNA(Asx) + AMP + diphosphate</text>
        <dbReference type="Rhea" id="RHEA:18349"/>
        <dbReference type="Rhea" id="RHEA-COMP:9710"/>
        <dbReference type="Rhea" id="RHEA-COMP:9711"/>
        <dbReference type="ChEBI" id="CHEBI:29991"/>
        <dbReference type="ChEBI" id="CHEBI:30616"/>
        <dbReference type="ChEBI" id="CHEBI:33019"/>
        <dbReference type="ChEBI" id="CHEBI:78442"/>
        <dbReference type="ChEBI" id="CHEBI:78516"/>
        <dbReference type="ChEBI" id="CHEBI:456215"/>
        <dbReference type="EC" id="6.1.1.23"/>
    </reaction>
</comment>
<keyword evidence="2 7" id="KW-0436">Ligase</keyword>
<dbReference type="CDD" id="cd00777">
    <property type="entry name" value="AspRS_core"/>
    <property type="match status" value="1"/>
</dbReference>
<feature type="binding site" evidence="7">
    <location>
        <position position="458"/>
    </location>
    <ligand>
        <name>L-aspartate</name>
        <dbReference type="ChEBI" id="CHEBI:29991"/>
    </ligand>
</feature>
<keyword evidence="5 7" id="KW-0648">Protein biosynthesis</keyword>
<dbReference type="NCBIfam" id="NF001750">
    <property type="entry name" value="PRK00476.1"/>
    <property type="match status" value="1"/>
</dbReference>
<dbReference type="SUPFAM" id="SSF50249">
    <property type="entry name" value="Nucleic acid-binding proteins"/>
    <property type="match status" value="1"/>
</dbReference>
<dbReference type="CDD" id="cd04317">
    <property type="entry name" value="EcAspRS_like_N"/>
    <property type="match status" value="1"/>
</dbReference>
<evidence type="ECO:0000313" key="10">
    <source>
        <dbReference type="Proteomes" id="UP000177309"/>
    </source>
</evidence>
<evidence type="ECO:0000256" key="2">
    <source>
        <dbReference type="ARBA" id="ARBA00022598"/>
    </source>
</evidence>
<dbReference type="GO" id="GO:0050560">
    <property type="term" value="F:aspartate-tRNA(Asn) ligase activity"/>
    <property type="evidence" value="ECO:0007669"/>
    <property type="project" value="UniProtKB-EC"/>
</dbReference>
<dbReference type="GO" id="GO:0006422">
    <property type="term" value="P:aspartyl-tRNA aminoacylation"/>
    <property type="evidence" value="ECO:0007669"/>
    <property type="project" value="UniProtKB-UniRule"/>
</dbReference>
<proteinExistence type="inferred from homology"/>
<dbReference type="SUPFAM" id="SSF55261">
    <property type="entry name" value="GAD domain-like"/>
    <property type="match status" value="1"/>
</dbReference>
<dbReference type="InterPro" id="IPR004524">
    <property type="entry name" value="Asp-tRNA-ligase_1"/>
</dbReference>
<dbReference type="PROSITE" id="PS50862">
    <property type="entry name" value="AA_TRNA_LIGASE_II"/>
    <property type="match status" value="1"/>
</dbReference>
<dbReference type="InterPro" id="IPR047090">
    <property type="entry name" value="AspRS_core"/>
</dbReference>
<dbReference type="GO" id="GO:0003676">
    <property type="term" value="F:nucleic acid binding"/>
    <property type="evidence" value="ECO:0007669"/>
    <property type="project" value="InterPro"/>
</dbReference>
<dbReference type="HAMAP" id="MF_00044">
    <property type="entry name" value="Asp_tRNA_synth_type1"/>
    <property type="match status" value="1"/>
</dbReference>
<dbReference type="InterPro" id="IPR006195">
    <property type="entry name" value="aa-tRNA-synth_II"/>
</dbReference>
<protein>
    <recommendedName>
        <fullName evidence="7">Aspartate--tRNA(Asp/Asn) ligase</fullName>
        <ecNumber evidence="7">6.1.1.23</ecNumber>
    </recommendedName>
    <alternativeName>
        <fullName evidence="7">Aspartyl-tRNA synthetase</fullName>
        <shortName evidence="7">AspRS</shortName>
    </alternativeName>
    <alternativeName>
        <fullName evidence="7">Non-discriminating aspartyl-tRNA synthetase</fullName>
        <shortName evidence="7">ND-AspRS</shortName>
    </alternativeName>
</protein>
<dbReference type="InterPro" id="IPR004365">
    <property type="entry name" value="NA-bd_OB_tRNA"/>
</dbReference>
<dbReference type="AlphaFoldDB" id="A0A1F4TJL7"/>
<evidence type="ECO:0000256" key="3">
    <source>
        <dbReference type="ARBA" id="ARBA00022741"/>
    </source>
</evidence>
<comment type="subunit">
    <text evidence="7">Homodimer.</text>
</comment>
<sequence>MYRSRSCGSLILKDQGSEVQLAGWVHRRRDHGGLIFIDLRDRSGLIQIVFNQDNKNLHAQAEKLRSEFVISIKGNVTKRTAEAVNKNIPTGEIEVVVTSLDVLNTSKTPPIEIADATTEPDENIRLKYRYLDLRKDKMRENLIFRHKIIKAISDSLDADGFLEIETPFLTKSTPEGARDFLVPSRVNSGKFYALPQSPQLFKQLLMVSGMEKYFQIVRCFRDEDLRADRQPEFTQADIEMSFCSEKDVMDMIEKMMTETMQALEKDIDQYRGKKIPKLALPFPRMSWDEAMERYGTDKPDTRFGLELVNISDLVKEVGFKVFSGAVKSGGVVKSINVKGGAKFSRAEMDKLEAQAKQFGAKGLAWLAITEEGLKSPIAKFFKPEELEAIVKLMKGEVGDTLIFGADKTDIVNDVLGRIRLELGEKLDLIDKDSFHFLWITDFPLFEYSETEKRWVSRHHPFTAPHGNWADLEERFAKDPASIKAQAYDFVLNGSEIGGGSIRIHDMNIQRKVFKMLGFAEEEARRRFGFLLDALEYGAPPHGGIALGIDRLVMLLAGMDSIRDVIAFPKTQSAFCPLTGAPDVVDDKQLKELHIKLA</sequence>
<accession>A0A1F4TJL7</accession>
<evidence type="ECO:0000256" key="6">
    <source>
        <dbReference type="ARBA" id="ARBA00023146"/>
    </source>
</evidence>
<feature type="site" description="Important for tRNA non-discrimination" evidence="7">
    <location>
        <position position="31"/>
    </location>
</feature>
<dbReference type="NCBIfam" id="TIGR00459">
    <property type="entry name" value="aspS_bact"/>
    <property type="match status" value="1"/>
</dbReference>
<feature type="binding site" evidence="7">
    <location>
        <position position="502"/>
    </location>
    <ligand>
        <name>L-aspartate</name>
        <dbReference type="ChEBI" id="CHEBI:29991"/>
    </ligand>
</feature>
<dbReference type="Gene3D" id="2.40.50.140">
    <property type="entry name" value="Nucleic acid-binding proteins"/>
    <property type="match status" value="1"/>
</dbReference>
<dbReference type="GO" id="GO:0005524">
    <property type="term" value="F:ATP binding"/>
    <property type="evidence" value="ECO:0007669"/>
    <property type="project" value="UniProtKB-UniRule"/>
</dbReference>
<keyword evidence="4 7" id="KW-0067">ATP-binding</keyword>
<dbReference type="Gene3D" id="3.30.930.10">
    <property type="entry name" value="Bira Bifunctional Protein, Domain 2"/>
    <property type="match status" value="1"/>
</dbReference>
<dbReference type="InterPro" id="IPR004115">
    <property type="entry name" value="GAD-like_sf"/>
</dbReference>
<feature type="domain" description="Aminoacyl-transfer RNA synthetases class-II family profile" evidence="8">
    <location>
        <begin position="145"/>
        <end position="568"/>
    </location>
</feature>
<feature type="binding site" evidence="7">
    <location>
        <position position="175"/>
    </location>
    <ligand>
        <name>L-aspartate</name>
        <dbReference type="ChEBI" id="CHEBI:29991"/>
    </ligand>
</feature>
<dbReference type="InterPro" id="IPR004364">
    <property type="entry name" value="Aa-tRNA-synt_II"/>
</dbReference>
<feature type="binding site" evidence="7">
    <location>
        <begin position="221"/>
        <end position="223"/>
    </location>
    <ligand>
        <name>ATP</name>
        <dbReference type="ChEBI" id="CHEBI:30616"/>
    </ligand>
</feature>
<dbReference type="GO" id="GO:0005737">
    <property type="term" value="C:cytoplasm"/>
    <property type="evidence" value="ECO:0007669"/>
    <property type="project" value="UniProtKB-SubCell"/>
</dbReference>
<evidence type="ECO:0000256" key="5">
    <source>
        <dbReference type="ARBA" id="ARBA00022917"/>
    </source>
</evidence>
<evidence type="ECO:0000256" key="1">
    <source>
        <dbReference type="ARBA" id="ARBA00006303"/>
    </source>
</evidence>
<dbReference type="EC" id="6.1.1.23" evidence="7"/>
<comment type="caution">
    <text evidence="9">The sequence shown here is derived from an EMBL/GenBank/DDBJ whole genome shotgun (WGS) entry which is preliminary data.</text>
</comment>
<dbReference type="InterPro" id="IPR002312">
    <property type="entry name" value="Asp/Asn-tRNA-synth_IIb"/>
</dbReference>
<comment type="similarity">
    <text evidence="1 7">Belongs to the class-II aminoacyl-tRNA synthetase family. Type 1 subfamily.</text>
</comment>
<feature type="binding site" evidence="7">
    <location>
        <position position="221"/>
    </location>
    <ligand>
        <name>L-aspartate</name>
        <dbReference type="ChEBI" id="CHEBI:29991"/>
    </ligand>
</feature>
<dbReference type="GO" id="GO:0004815">
    <property type="term" value="F:aspartate-tRNA ligase activity"/>
    <property type="evidence" value="ECO:0007669"/>
    <property type="project" value="UniProtKB-UniRule"/>
</dbReference>
<feature type="region of interest" description="Aspartate" evidence="7">
    <location>
        <begin position="199"/>
        <end position="202"/>
    </location>
</feature>
<dbReference type="InterPro" id="IPR012340">
    <property type="entry name" value="NA-bd_OB-fold"/>
</dbReference>
<keyword evidence="3 7" id="KW-0547">Nucleotide-binding</keyword>
<organism evidence="9 10">
    <name type="scientific">candidate division WOR-1 bacterium RIFOXYC2_FULL_41_25</name>
    <dbReference type="NCBI Taxonomy" id="1802586"/>
    <lineage>
        <taxon>Bacteria</taxon>
        <taxon>Bacillati</taxon>
        <taxon>Saganbacteria</taxon>
    </lineage>
</organism>
<dbReference type="PANTHER" id="PTHR22594:SF5">
    <property type="entry name" value="ASPARTATE--TRNA LIGASE, MITOCHONDRIAL"/>
    <property type="match status" value="1"/>
</dbReference>
<dbReference type="Proteomes" id="UP000177309">
    <property type="component" value="Unassembled WGS sequence"/>
</dbReference>
<dbReference type="Pfam" id="PF00152">
    <property type="entry name" value="tRNA-synt_2"/>
    <property type="match status" value="1"/>
</dbReference>
<dbReference type="Pfam" id="PF02938">
    <property type="entry name" value="GAD"/>
    <property type="match status" value="1"/>
</dbReference>
<comment type="subcellular location">
    <subcellularLocation>
        <location evidence="7">Cytoplasm</location>
    </subcellularLocation>
</comment>
<evidence type="ECO:0000256" key="7">
    <source>
        <dbReference type="HAMAP-Rule" id="MF_00044"/>
    </source>
</evidence>
<reference evidence="9 10" key="1">
    <citation type="journal article" date="2016" name="Nat. Commun.">
        <title>Thousands of microbial genomes shed light on interconnected biogeochemical processes in an aquifer system.</title>
        <authorList>
            <person name="Anantharaman K."/>
            <person name="Brown C.T."/>
            <person name="Hug L.A."/>
            <person name="Sharon I."/>
            <person name="Castelle C.J."/>
            <person name="Probst A.J."/>
            <person name="Thomas B.C."/>
            <person name="Singh A."/>
            <person name="Wilkins M.J."/>
            <person name="Karaoz U."/>
            <person name="Brodie E.L."/>
            <person name="Williams K.H."/>
            <person name="Hubbard S.S."/>
            <person name="Banfield J.F."/>
        </authorList>
    </citation>
    <scope>NUCLEOTIDE SEQUENCE [LARGE SCALE GENOMIC DNA]</scope>
</reference>
<dbReference type="InterPro" id="IPR029351">
    <property type="entry name" value="GAD_dom"/>
</dbReference>
<comment type="caution">
    <text evidence="7">Lacks conserved residue(s) required for the propagation of feature annotation.</text>
</comment>
<dbReference type="PANTHER" id="PTHR22594">
    <property type="entry name" value="ASPARTYL/LYSYL-TRNA SYNTHETASE"/>
    <property type="match status" value="1"/>
</dbReference>
<evidence type="ECO:0000313" key="9">
    <source>
        <dbReference type="EMBL" id="OGC32759.1"/>
    </source>
</evidence>
<dbReference type="PRINTS" id="PR01042">
    <property type="entry name" value="TRNASYNTHASP"/>
</dbReference>
<dbReference type="Pfam" id="PF01336">
    <property type="entry name" value="tRNA_anti-codon"/>
    <property type="match status" value="1"/>
</dbReference>
<feature type="binding site" evidence="7">
    <location>
        <position position="230"/>
    </location>
    <ligand>
        <name>ATP</name>
        <dbReference type="ChEBI" id="CHEBI:30616"/>
    </ligand>
</feature>
<comment type="function">
    <text evidence="7">Aspartyl-tRNA synthetase with relaxed tRNA specificity since it is able to aspartylate not only its cognate tRNA(Asp) but also tRNA(Asn). Reaction proceeds in two steps: L-aspartate is first activated by ATP to form Asp-AMP and then transferred to the acceptor end of tRNA(Asp/Asn).</text>
</comment>
<dbReference type="EMBL" id="MEUI01000046">
    <property type="protein sequence ID" value="OGC32759.1"/>
    <property type="molecule type" value="Genomic_DNA"/>
</dbReference>
<dbReference type="Gene3D" id="3.30.1360.30">
    <property type="entry name" value="GAD-like domain"/>
    <property type="match status" value="1"/>
</dbReference>
<keyword evidence="6 7" id="KW-0030">Aminoacyl-tRNA synthetase</keyword>
<evidence type="ECO:0000256" key="4">
    <source>
        <dbReference type="ARBA" id="ARBA00022840"/>
    </source>
</evidence>
<feature type="binding site" evidence="7">
    <location>
        <position position="495"/>
    </location>
    <ligand>
        <name>ATP</name>
        <dbReference type="ChEBI" id="CHEBI:30616"/>
    </ligand>
</feature>
<keyword evidence="7" id="KW-0963">Cytoplasm</keyword>
<dbReference type="InterPro" id="IPR047089">
    <property type="entry name" value="Asp-tRNA-ligase_1_N"/>
</dbReference>
<dbReference type="InterPro" id="IPR045864">
    <property type="entry name" value="aa-tRNA-synth_II/BPL/LPL"/>
</dbReference>
<dbReference type="SUPFAM" id="SSF55681">
    <property type="entry name" value="Class II aaRS and biotin synthetases"/>
    <property type="match status" value="1"/>
</dbReference>
<feature type="binding site" evidence="7">
    <location>
        <begin position="547"/>
        <end position="550"/>
    </location>
    <ligand>
        <name>ATP</name>
        <dbReference type="ChEBI" id="CHEBI:30616"/>
    </ligand>
</feature>
<gene>
    <name evidence="7" type="primary">aspS</name>
    <name evidence="9" type="ORF">A2462_03900</name>
</gene>